<dbReference type="PANTHER" id="PTHR47964">
    <property type="entry name" value="ATP-DEPENDENT DNA HELICASE HOMOLOG RECG, CHLOROPLASTIC"/>
    <property type="match status" value="1"/>
</dbReference>
<dbReference type="Pfam" id="PF03461">
    <property type="entry name" value="TRCF"/>
    <property type="match status" value="1"/>
</dbReference>
<comment type="subcellular location">
    <subcellularLocation>
        <location evidence="9">Cytoplasm</location>
    </subcellularLocation>
</comment>
<dbReference type="AlphaFoldDB" id="A0A5B2VQ00"/>
<organism evidence="12 13">
    <name type="scientific">Salinarimonas soli</name>
    <dbReference type="NCBI Taxonomy" id="1638099"/>
    <lineage>
        <taxon>Bacteria</taxon>
        <taxon>Pseudomonadati</taxon>
        <taxon>Pseudomonadota</taxon>
        <taxon>Alphaproteobacteria</taxon>
        <taxon>Hyphomicrobiales</taxon>
        <taxon>Salinarimonadaceae</taxon>
        <taxon>Salinarimonas</taxon>
    </lineage>
</organism>
<dbReference type="InterPro" id="IPR004576">
    <property type="entry name" value="Mfd"/>
</dbReference>
<accession>A0A5B2VQ00</accession>
<dbReference type="GO" id="GO:0000716">
    <property type="term" value="P:transcription-coupled nucleotide-excision repair, DNA damage recognition"/>
    <property type="evidence" value="ECO:0007669"/>
    <property type="project" value="UniProtKB-UniRule"/>
</dbReference>
<dbReference type="Gene3D" id="3.30.2060.10">
    <property type="entry name" value="Penicillin-binding protein 1b domain"/>
    <property type="match status" value="1"/>
</dbReference>
<evidence type="ECO:0000259" key="11">
    <source>
        <dbReference type="PROSITE" id="PS51194"/>
    </source>
</evidence>
<dbReference type="EMBL" id="VUOA01000008">
    <property type="protein sequence ID" value="KAA2241211.1"/>
    <property type="molecule type" value="Genomic_DNA"/>
</dbReference>
<dbReference type="PROSITE" id="PS51194">
    <property type="entry name" value="HELICASE_CTER"/>
    <property type="match status" value="1"/>
</dbReference>
<dbReference type="SMART" id="SM01058">
    <property type="entry name" value="CarD_TRCF"/>
    <property type="match status" value="1"/>
</dbReference>
<keyword evidence="6 9" id="KW-0067">ATP-binding</keyword>
<evidence type="ECO:0000313" key="13">
    <source>
        <dbReference type="Proteomes" id="UP000323142"/>
    </source>
</evidence>
<dbReference type="EC" id="3.6.4.-" evidence="9"/>
<reference evidence="12 13" key="1">
    <citation type="submission" date="2019-09" db="EMBL/GenBank/DDBJ databases">
        <title>Salinarimonas rosea gen. nov., sp. nov., a new member of the a-2 subgroup of the Proteobacteria.</title>
        <authorList>
            <person name="Liu J."/>
        </authorList>
    </citation>
    <scope>NUCLEOTIDE SEQUENCE [LARGE SCALE GENOMIC DNA]</scope>
    <source>
        <strain evidence="12 13">BN140002</strain>
    </source>
</reference>
<evidence type="ECO:0000256" key="8">
    <source>
        <dbReference type="ARBA" id="ARBA00023204"/>
    </source>
</evidence>
<dbReference type="GO" id="GO:0003678">
    <property type="term" value="F:DNA helicase activity"/>
    <property type="evidence" value="ECO:0007669"/>
    <property type="project" value="TreeGrafter"/>
</dbReference>
<evidence type="ECO:0000313" key="12">
    <source>
        <dbReference type="EMBL" id="KAA2241211.1"/>
    </source>
</evidence>
<dbReference type="SUPFAM" id="SSF143517">
    <property type="entry name" value="TRCF domain-like"/>
    <property type="match status" value="1"/>
</dbReference>
<dbReference type="GO" id="GO:0005524">
    <property type="term" value="F:ATP binding"/>
    <property type="evidence" value="ECO:0007669"/>
    <property type="project" value="UniProtKB-UniRule"/>
</dbReference>
<dbReference type="InterPro" id="IPR047112">
    <property type="entry name" value="RecG/Mfd"/>
</dbReference>
<name>A0A5B2VQ00_9HYPH</name>
<dbReference type="Pfam" id="PF00270">
    <property type="entry name" value="DEAD"/>
    <property type="match status" value="1"/>
</dbReference>
<protein>
    <recommendedName>
        <fullName evidence="9">Transcription-repair-coupling factor</fullName>
        <shortName evidence="9">TRCF</shortName>
        <ecNumber evidence="9">3.6.4.-</ecNumber>
    </recommendedName>
</protein>
<comment type="caution">
    <text evidence="12">The sequence shown here is derived from an EMBL/GenBank/DDBJ whole genome shotgun (WGS) entry which is preliminary data.</text>
</comment>
<proteinExistence type="inferred from homology"/>
<reference evidence="12 13" key="2">
    <citation type="submission" date="2019-09" db="EMBL/GenBank/DDBJ databases">
        <authorList>
            <person name="Jin C."/>
        </authorList>
    </citation>
    <scope>NUCLEOTIDE SEQUENCE [LARGE SCALE GENOMIC DNA]</scope>
    <source>
        <strain evidence="12 13">BN140002</strain>
    </source>
</reference>
<dbReference type="GO" id="GO:0006355">
    <property type="term" value="P:regulation of DNA-templated transcription"/>
    <property type="evidence" value="ECO:0007669"/>
    <property type="project" value="UniProtKB-UniRule"/>
</dbReference>
<feature type="domain" description="Helicase ATP-binding" evidence="10">
    <location>
        <begin position="581"/>
        <end position="742"/>
    </location>
</feature>
<dbReference type="InterPro" id="IPR037235">
    <property type="entry name" value="TRCF-like_C_D7"/>
</dbReference>
<dbReference type="Gene3D" id="3.40.50.11180">
    <property type="match status" value="2"/>
</dbReference>
<dbReference type="InterPro" id="IPR011545">
    <property type="entry name" value="DEAD/DEAH_box_helicase_dom"/>
</dbReference>
<keyword evidence="3 9" id="KW-0227">DNA damage</keyword>
<keyword evidence="8 9" id="KW-0234">DNA repair</keyword>
<dbReference type="Gene3D" id="3.90.1150.50">
    <property type="entry name" value="Transcription-repair-coupling factor, D7 domain"/>
    <property type="match status" value="1"/>
</dbReference>
<dbReference type="InterPro" id="IPR003711">
    <property type="entry name" value="CarD-like/TRCF_RID"/>
</dbReference>
<dbReference type="InterPro" id="IPR041471">
    <property type="entry name" value="UvrB_inter"/>
</dbReference>
<dbReference type="PROSITE" id="PS51192">
    <property type="entry name" value="HELICASE_ATP_BIND_1"/>
    <property type="match status" value="1"/>
</dbReference>
<evidence type="ECO:0000256" key="3">
    <source>
        <dbReference type="ARBA" id="ARBA00022763"/>
    </source>
</evidence>
<dbReference type="GO" id="GO:0005737">
    <property type="term" value="C:cytoplasm"/>
    <property type="evidence" value="ECO:0007669"/>
    <property type="project" value="UniProtKB-SubCell"/>
</dbReference>
<sequence length="1114" mass="117953">MPKTKPAPAPLPPADAPLGLLAVRLIERARAAGAGGLVHMAAGESRAERLGAIAAALAPDLPVVVLPPWDCLPFDRASPSREAMGRRVAALRRLDEAGGAPRLLVATPDALLQRVPPAALLGEATVDIRVGGSVDPDELGALLHRPGYVIDERVDEPGEVAIRGHVIDVFPGGAARPYRIEHEDGRVTAIRSYDPVSQRTEAEQETLAILPVSELILPPPAEGEEPLERGPGLEHWLPDFVPGLQTVLDLLPGAALVVEPKAETRRMAGLMQVRDAHEGRAGLPQAAGETARPVPAPDRLYLDEAAWSACTAARPVERLPEAGDDLGVPRFVLERRAGGALARFVAAEREAGRRVVLAAATKRDAGRLARPLDDAPEPAVGWAAVTAAPKGALLALSIDLEAGFRDEAGGVTVVAAADLLGSRAETGADDGSAPILPLADPDLHLGDAVIHVDHGMAVLQGIEALEAGAAGAGDAVRLGFARDATLLTPATAMDRIWRYGADAEAVTLDRLDGEAWAKRRAALDEELADTAARLVTLARERGEARVEPIRPPAAPYERFVARFPYPETRDQARAIAAVLDDLASGTPMDRLVCGDVGYGKTEVALRAAAAVALSGRQVALVAPTTVLVRQHLQTVERRFADLGVTVGHLSRLVSAAEAKAVKAGLADGSIRVVVGTHALAAEGVTFADLGLVVIDEEQRFGAAVKGRLRDLGRRANVLTLTATPIPRTLQAALVGLQDLSLITTPPARRQPIRTFLAPFDPLSFREALLRERRRGGQSFVVCPRIEDIGPIEARLAEVAPDLRLVVAHGKMPAAAMDEAMVRFADGDGDVLLSTSIIESGLDVPRANTMLVWRADRFGLAQLHQLRGRVGRGRARGICYLLTEPGTELPEATRKRLQTLEALDRLGAGFAVSARDLDLRGAGELLGEEQAGHVTLVGTGLYQHLLERALRAARGEAVEDWTPELNLGFAGSIPDDYIPEPEVRLNLYARLSRAEAAEEVEALADEIADRFGALPDPMAGLFDLTRLRVLCRRLRVARIDAGPAAIALTFRPEAGAGPGLAEAGPDLAWKGERLILARAAGDEAARRALAVDLLDRIEAYGANGKTPAGSQGPPR</sequence>
<evidence type="ECO:0000256" key="1">
    <source>
        <dbReference type="ARBA" id="ARBA00022490"/>
    </source>
</evidence>
<keyword evidence="2 9" id="KW-0547">Nucleotide-binding</keyword>
<dbReference type="Pfam" id="PF17757">
    <property type="entry name" value="UvrB_inter"/>
    <property type="match status" value="1"/>
</dbReference>
<keyword evidence="7 9" id="KW-0238">DNA-binding</keyword>
<comment type="function">
    <text evidence="9">Couples transcription and DNA repair by recognizing RNA polymerase (RNAP) stalled at DNA lesions. Mediates ATP-dependent release of RNAP and its truncated transcript from the DNA, and recruitment of nucleotide excision repair machinery to the damaged site.</text>
</comment>
<evidence type="ECO:0000256" key="6">
    <source>
        <dbReference type="ARBA" id="ARBA00022840"/>
    </source>
</evidence>
<dbReference type="InterPro" id="IPR036101">
    <property type="entry name" value="CarD-like/TRCF_RID_sf"/>
</dbReference>
<dbReference type="Gene3D" id="2.40.10.170">
    <property type="match status" value="1"/>
</dbReference>
<dbReference type="InterPro" id="IPR005118">
    <property type="entry name" value="TRCF_C"/>
</dbReference>
<gene>
    <name evidence="9" type="primary">mfd</name>
    <name evidence="12" type="ORF">F0L46_04235</name>
</gene>
<keyword evidence="1 9" id="KW-0963">Cytoplasm</keyword>
<dbReference type="OrthoDB" id="9804325at2"/>
<dbReference type="InterPro" id="IPR001650">
    <property type="entry name" value="Helicase_C-like"/>
</dbReference>
<dbReference type="SUPFAM" id="SSF52540">
    <property type="entry name" value="P-loop containing nucleoside triphosphate hydrolases"/>
    <property type="match status" value="4"/>
</dbReference>
<dbReference type="PANTHER" id="PTHR47964:SF1">
    <property type="entry name" value="ATP-DEPENDENT DNA HELICASE HOMOLOG RECG, CHLOROPLASTIC"/>
    <property type="match status" value="1"/>
</dbReference>
<dbReference type="Pfam" id="PF00271">
    <property type="entry name" value="Helicase_C"/>
    <property type="match status" value="1"/>
</dbReference>
<evidence type="ECO:0000256" key="5">
    <source>
        <dbReference type="ARBA" id="ARBA00022806"/>
    </source>
</evidence>
<evidence type="ECO:0000256" key="9">
    <source>
        <dbReference type="HAMAP-Rule" id="MF_00969"/>
    </source>
</evidence>
<dbReference type="SMART" id="SM00487">
    <property type="entry name" value="DEXDc"/>
    <property type="match status" value="1"/>
</dbReference>
<keyword evidence="4 9" id="KW-0378">Hydrolase</keyword>
<keyword evidence="5 12" id="KW-0347">Helicase</keyword>
<dbReference type="Proteomes" id="UP000323142">
    <property type="component" value="Unassembled WGS sequence"/>
</dbReference>
<dbReference type="GO" id="GO:0016787">
    <property type="term" value="F:hydrolase activity"/>
    <property type="evidence" value="ECO:0007669"/>
    <property type="project" value="UniProtKB-KW"/>
</dbReference>
<dbReference type="InterPro" id="IPR014001">
    <property type="entry name" value="Helicase_ATP-bd"/>
</dbReference>
<feature type="domain" description="Helicase C-terminal" evidence="11">
    <location>
        <begin position="763"/>
        <end position="917"/>
    </location>
</feature>
<dbReference type="SMART" id="SM00490">
    <property type="entry name" value="HELICc"/>
    <property type="match status" value="1"/>
</dbReference>
<comment type="similarity">
    <text evidence="9">In the C-terminal section; belongs to the helicase family. RecG subfamily.</text>
</comment>
<dbReference type="Gene3D" id="3.40.50.300">
    <property type="entry name" value="P-loop containing nucleotide triphosphate hydrolases"/>
    <property type="match status" value="2"/>
</dbReference>
<dbReference type="RefSeq" id="WP_149815792.1">
    <property type="nucleotide sequence ID" value="NZ_VUOA01000008.1"/>
</dbReference>
<dbReference type="SUPFAM" id="SSF141259">
    <property type="entry name" value="CarD-like"/>
    <property type="match status" value="1"/>
</dbReference>
<dbReference type="SMART" id="SM00982">
    <property type="entry name" value="TRCF"/>
    <property type="match status" value="1"/>
</dbReference>
<dbReference type="InterPro" id="IPR027417">
    <property type="entry name" value="P-loop_NTPase"/>
</dbReference>
<keyword evidence="13" id="KW-1185">Reference proteome</keyword>
<evidence type="ECO:0000256" key="7">
    <source>
        <dbReference type="ARBA" id="ARBA00023125"/>
    </source>
</evidence>
<dbReference type="GO" id="GO:0003684">
    <property type="term" value="F:damaged DNA binding"/>
    <property type="evidence" value="ECO:0007669"/>
    <property type="project" value="InterPro"/>
</dbReference>
<comment type="similarity">
    <text evidence="9">In the N-terminal section; belongs to the UvrB family.</text>
</comment>
<evidence type="ECO:0000259" key="10">
    <source>
        <dbReference type="PROSITE" id="PS51192"/>
    </source>
</evidence>
<dbReference type="Pfam" id="PF02559">
    <property type="entry name" value="CarD_TRCF_RID"/>
    <property type="match status" value="1"/>
</dbReference>
<dbReference type="HAMAP" id="MF_00969">
    <property type="entry name" value="TRCF"/>
    <property type="match status" value="1"/>
</dbReference>
<evidence type="ECO:0000256" key="4">
    <source>
        <dbReference type="ARBA" id="ARBA00022801"/>
    </source>
</evidence>
<evidence type="ECO:0000256" key="2">
    <source>
        <dbReference type="ARBA" id="ARBA00022741"/>
    </source>
</evidence>